<accession>A0A2U7UBC8</accession>
<proteinExistence type="predicted"/>
<dbReference type="Proteomes" id="UP000249287">
    <property type="component" value="Segment"/>
</dbReference>
<organism evidence="1">
    <name type="scientific">Pandoravirus neocaledonia</name>
    <dbReference type="NCBI Taxonomy" id="2107708"/>
    <lineage>
        <taxon>Viruses</taxon>
        <taxon>Pandoravirus</taxon>
    </lineage>
</organism>
<dbReference type="GeneID" id="36842481"/>
<evidence type="ECO:0000313" key="1">
    <source>
        <dbReference type="EMBL" id="AVK75768.1"/>
    </source>
</evidence>
<reference evidence="1" key="1">
    <citation type="journal article" date="2018" name="Nat. Commun.">
        <title>Diversity and evolution of the emerging Pandoraviridae family.</title>
        <authorList>
            <person name="Legendre M."/>
            <person name="Fabre E."/>
            <person name="Poirot O."/>
            <person name="Jeudy S."/>
            <person name="Lartigue A."/>
            <person name="Alempic J.M."/>
            <person name="Beucher L."/>
            <person name="Philippe N."/>
            <person name="Bertaux L."/>
            <person name="Christo-Foroux E."/>
            <person name="Labadie K."/>
            <person name="Coute Y."/>
            <person name="Abergel C."/>
            <person name="Claverie J.M."/>
        </authorList>
    </citation>
    <scope>NUCLEOTIDE SEQUENCE [LARGE SCALE GENOMIC DNA]</scope>
    <source>
        <strain evidence="1">Neocaledonia</strain>
    </source>
</reference>
<protein>
    <submittedName>
        <fullName evidence="1">Uncharacterized protein</fullName>
    </submittedName>
</protein>
<name>A0A2U7UBC8_9VIRU</name>
<dbReference type="EMBL" id="MG011690">
    <property type="protein sequence ID" value="AVK75768.1"/>
    <property type="molecule type" value="Genomic_DNA"/>
</dbReference>
<dbReference type="RefSeq" id="YP_009481771.1">
    <property type="nucleotide sequence ID" value="NC_037666.1"/>
</dbReference>
<dbReference type="KEGG" id="vg:36842481"/>
<gene>
    <name evidence="1" type="ORF">pneo_cds_161</name>
</gene>
<sequence length="220" mass="23799">MPTATTTIAAIACLMLLACVIPSSAVYQPTGSPTISIGDSFALYSAHYQSFCYWQNLDPQMVYDWENIKCNVGADDLTQATRFIMTAPYVRQVCGRVPMSPYNISISFDVKHRVCLAPDRQYGCRMRQVIGGARLINCGGNDGNDPVQASFVLRNTATPPYGADGWLHGGEVPVTMTSMYTGGLCGVGSDQGKIYCPYSGPAAASVFHLIPVDPQPEYEC</sequence>